<name>K7U4E7_MAIZE</name>
<dbReference type="ExpressionAtlas" id="K7U4E7">
    <property type="expression patterns" value="baseline"/>
</dbReference>
<dbReference type="InParanoid" id="K7U4E7"/>
<evidence type="ECO:0000256" key="1">
    <source>
        <dbReference type="SAM" id="MobiDB-lite"/>
    </source>
</evidence>
<dbReference type="AlphaFoldDB" id="K7U4E7"/>
<proteinExistence type="predicted"/>
<dbReference type="EMBL" id="CM000780">
    <property type="protein sequence ID" value="AQK58203.1"/>
    <property type="molecule type" value="Genomic_DNA"/>
</dbReference>
<protein>
    <submittedName>
        <fullName evidence="2">Uncharacterized protein</fullName>
    </submittedName>
</protein>
<dbReference type="HOGENOM" id="CLU_1423449_0_0_1"/>
<sequence>MANFSVDPRPFLSSEFITMDKDVNRRARARIHLALGQDVCRDDFVIAIDVEDDVQPADVVYILSPKDDWRLVDIDVANQEDDVPPNSNPRPFLKRTMMKISFKTRGISWRLWLMRIWVIFRVLLREDLKQKQVVNKVYKRQKVKQSKKTDKKDNKSTRRRMWLLKDVGSPCGGIHGGAASSMQPAGPLQAP</sequence>
<gene>
    <name evidence="2" type="ORF">ZEAMMB73_Zm00001d052849</name>
</gene>
<feature type="compositionally biased region" description="Basic and acidic residues" evidence="1">
    <location>
        <begin position="147"/>
        <end position="156"/>
    </location>
</feature>
<organism evidence="2">
    <name type="scientific">Zea mays</name>
    <name type="common">Maize</name>
    <dbReference type="NCBI Taxonomy" id="4577"/>
    <lineage>
        <taxon>Eukaryota</taxon>
        <taxon>Viridiplantae</taxon>
        <taxon>Streptophyta</taxon>
        <taxon>Embryophyta</taxon>
        <taxon>Tracheophyta</taxon>
        <taxon>Spermatophyta</taxon>
        <taxon>Magnoliopsida</taxon>
        <taxon>Liliopsida</taxon>
        <taxon>Poales</taxon>
        <taxon>Poaceae</taxon>
        <taxon>PACMAD clade</taxon>
        <taxon>Panicoideae</taxon>
        <taxon>Andropogonodae</taxon>
        <taxon>Andropogoneae</taxon>
        <taxon>Tripsacinae</taxon>
        <taxon>Zea</taxon>
    </lineage>
</organism>
<dbReference type="PaxDb" id="4577-AC216734.3_FGP006"/>
<evidence type="ECO:0000313" key="2">
    <source>
        <dbReference type="EMBL" id="AQK58203.1"/>
    </source>
</evidence>
<accession>K7U4E7</accession>
<feature type="region of interest" description="Disordered" evidence="1">
    <location>
        <begin position="141"/>
        <end position="161"/>
    </location>
</feature>
<reference evidence="2" key="1">
    <citation type="submission" date="2015-12" db="EMBL/GenBank/DDBJ databases">
        <title>Update maize B73 reference genome by single molecule sequencing technologies.</title>
        <authorList>
            <consortium name="Maize Genome Sequencing Project"/>
            <person name="Ware D."/>
        </authorList>
    </citation>
    <scope>NUCLEOTIDE SEQUENCE</scope>
    <source>
        <tissue evidence="2">Seedling</tissue>
    </source>
</reference>